<dbReference type="KEGG" id="ppsc:EHS13_17255"/>
<name>A0A6B8RKX9_9BACL</name>
<sequence>MKVLIGSPIHQKSNVLQEFLISLNELQKNSLTVDYMLMDDNTDEDSSLLLDDFKQKNPNAIIIKTQNSNQYQKDEYTHYWSDDLIWKVAAMKDSIILYAKQHEYDYLFLVDSDLILHPQTLEQLIKADKDIISNIFWTQWQPNTMEMPQVWVQDDYKMFTSNRKNPLSDEEGTRKSFEFMANLRVPGIYKVGGLGACTLISMKAIQSGVRYAEIYNLSIWGEDRHFCIRAAALGFTLYVDTHYPAFHIYRESELDKVSIYKKSCSI</sequence>
<dbReference type="SUPFAM" id="SSF53448">
    <property type="entry name" value="Nucleotide-diphospho-sugar transferases"/>
    <property type="match status" value="1"/>
</dbReference>
<evidence type="ECO:0000313" key="1">
    <source>
        <dbReference type="EMBL" id="QGQ96507.1"/>
    </source>
</evidence>
<keyword evidence="2" id="KW-1185">Reference proteome</keyword>
<proteinExistence type="predicted"/>
<dbReference type="AlphaFoldDB" id="A0A6B8RKX9"/>
<protein>
    <recommendedName>
        <fullName evidence="3">Glycosyltransferase</fullName>
    </recommendedName>
</protein>
<reference evidence="2" key="1">
    <citation type="submission" date="2018-11" db="EMBL/GenBank/DDBJ databases">
        <title>Complete genome sequence of Paenibacillus sp. ML311-T8.</title>
        <authorList>
            <person name="Nam Y.-D."/>
            <person name="Kang J."/>
            <person name="Chung W.-H."/>
            <person name="Park Y.S."/>
        </authorList>
    </citation>
    <scope>NUCLEOTIDE SEQUENCE [LARGE SCALE GENOMIC DNA]</scope>
    <source>
        <strain evidence="2">ML311-T8</strain>
    </source>
</reference>
<gene>
    <name evidence="1" type="ORF">EHS13_17255</name>
</gene>
<accession>A0A6B8RKX9</accession>
<dbReference type="EMBL" id="CP034235">
    <property type="protein sequence ID" value="QGQ96507.1"/>
    <property type="molecule type" value="Genomic_DNA"/>
</dbReference>
<dbReference type="Gene3D" id="3.90.550.10">
    <property type="entry name" value="Spore Coat Polysaccharide Biosynthesis Protein SpsA, Chain A"/>
    <property type="match status" value="1"/>
</dbReference>
<dbReference type="OrthoDB" id="183314at2"/>
<evidence type="ECO:0000313" key="2">
    <source>
        <dbReference type="Proteomes" id="UP000426246"/>
    </source>
</evidence>
<dbReference type="RefSeq" id="WP_155701577.1">
    <property type="nucleotide sequence ID" value="NZ_CP034235.1"/>
</dbReference>
<evidence type="ECO:0008006" key="3">
    <source>
        <dbReference type="Google" id="ProtNLM"/>
    </source>
</evidence>
<dbReference type="InterPro" id="IPR029044">
    <property type="entry name" value="Nucleotide-diphossugar_trans"/>
</dbReference>
<dbReference type="Proteomes" id="UP000426246">
    <property type="component" value="Chromosome"/>
</dbReference>
<organism evidence="1 2">
    <name type="scientific">Paenibacillus psychroresistens</name>
    <dbReference type="NCBI Taxonomy" id="1778678"/>
    <lineage>
        <taxon>Bacteria</taxon>
        <taxon>Bacillati</taxon>
        <taxon>Bacillota</taxon>
        <taxon>Bacilli</taxon>
        <taxon>Bacillales</taxon>
        <taxon>Paenibacillaceae</taxon>
        <taxon>Paenibacillus</taxon>
    </lineage>
</organism>